<keyword evidence="2" id="KW-0812">Transmembrane</keyword>
<evidence type="ECO:0000256" key="2">
    <source>
        <dbReference type="SAM" id="Phobius"/>
    </source>
</evidence>
<dbReference type="EMBL" id="FQXP01000004">
    <property type="protein sequence ID" value="SHH67260.1"/>
    <property type="molecule type" value="Genomic_DNA"/>
</dbReference>
<dbReference type="InterPro" id="IPR050922">
    <property type="entry name" value="LytR/CpsA/Psr_CW_biosynth"/>
</dbReference>
<organism evidence="4 5">
    <name type="scientific">Clostridium collagenovorans DSM 3089</name>
    <dbReference type="NCBI Taxonomy" id="1121306"/>
    <lineage>
        <taxon>Bacteria</taxon>
        <taxon>Bacillati</taxon>
        <taxon>Bacillota</taxon>
        <taxon>Clostridia</taxon>
        <taxon>Eubacteriales</taxon>
        <taxon>Clostridiaceae</taxon>
        <taxon>Clostridium</taxon>
    </lineage>
</organism>
<keyword evidence="5" id="KW-1185">Reference proteome</keyword>
<dbReference type="STRING" id="1121306.SAMN02745196_00970"/>
<keyword evidence="2" id="KW-0472">Membrane</keyword>
<dbReference type="OrthoDB" id="9782542at2"/>
<keyword evidence="2" id="KW-1133">Transmembrane helix</keyword>
<comment type="similarity">
    <text evidence="1">Belongs to the LytR/CpsA/Psr (LCP) family.</text>
</comment>
<evidence type="ECO:0000259" key="3">
    <source>
        <dbReference type="Pfam" id="PF03816"/>
    </source>
</evidence>
<accession>A0A1M5UWG9</accession>
<proteinExistence type="inferred from homology"/>
<name>A0A1M5UWG9_9CLOT</name>
<reference evidence="4 5" key="1">
    <citation type="submission" date="2016-11" db="EMBL/GenBank/DDBJ databases">
        <authorList>
            <person name="Jaros S."/>
            <person name="Januszkiewicz K."/>
            <person name="Wedrychowicz H."/>
        </authorList>
    </citation>
    <scope>NUCLEOTIDE SEQUENCE [LARGE SCALE GENOMIC DNA]</scope>
    <source>
        <strain evidence="4 5">DSM 3089</strain>
    </source>
</reference>
<evidence type="ECO:0000313" key="5">
    <source>
        <dbReference type="Proteomes" id="UP000184526"/>
    </source>
</evidence>
<feature type="transmembrane region" description="Helical" evidence="2">
    <location>
        <begin position="9"/>
        <end position="33"/>
    </location>
</feature>
<dbReference type="Proteomes" id="UP000184526">
    <property type="component" value="Unassembled WGS sequence"/>
</dbReference>
<feature type="domain" description="Cell envelope-related transcriptional attenuator" evidence="3">
    <location>
        <begin position="85"/>
        <end position="242"/>
    </location>
</feature>
<gene>
    <name evidence="4" type="ORF">SAMN02745196_00970</name>
</gene>
<dbReference type="PANTHER" id="PTHR33392:SF6">
    <property type="entry name" value="POLYISOPRENYL-TEICHOIC ACID--PEPTIDOGLYCAN TEICHOIC ACID TRANSFERASE TAGU"/>
    <property type="match status" value="1"/>
</dbReference>
<sequence>MKKKTKKTLIITGISILIAMAVVVASGFGYLYYQLSKIESEPITKEPEELAITKETEEKSKQEDIINIALFGIDARDLEGNDPSRSDAIMVLSIDKKDKTIRLSSIMRDTYVTIKGREGKDKLNHAYAFGQGELAINTINSNFNLDIKDYISVNFYGLEKIVDRLGGVTIDVKQEEIQYINSMASGMASAEGKTVKPISAPGPQTLNGIQAVAYGRIRSTAGGDYVRTDRQRTVLMAAINKCLKTSPMEMYSVATELIPYVKTSMSPSSILSLGKDILLSGVSNVEENRFPLQDKCKGDLINGVSYIITDLNETSKDIHKFIYGEE</sequence>
<dbReference type="InterPro" id="IPR004474">
    <property type="entry name" value="LytR_CpsA_psr"/>
</dbReference>
<evidence type="ECO:0000313" key="4">
    <source>
        <dbReference type="EMBL" id="SHH67260.1"/>
    </source>
</evidence>
<dbReference type="AlphaFoldDB" id="A0A1M5UWG9"/>
<dbReference type="NCBIfam" id="TIGR00350">
    <property type="entry name" value="lytR_cpsA_psr"/>
    <property type="match status" value="1"/>
</dbReference>
<protein>
    <submittedName>
        <fullName evidence="4">Transcriptional attenuator, LytR family</fullName>
    </submittedName>
</protein>
<dbReference type="Gene3D" id="3.40.630.190">
    <property type="entry name" value="LCP protein"/>
    <property type="match status" value="1"/>
</dbReference>
<dbReference type="PANTHER" id="PTHR33392">
    <property type="entry name" value="POLYISOPRENYL-TEICHOIC ACID--PEPTIDOGLYCAN TEICHOIC ACID TRANSFERASE TAGU"/>
    <property type="match status" value="1"/>
</dbReference>
<dbReference type="Pfam" id="PF03816">
    <property type="entry name" value="LytR_cpsA_psr"/>
    <property type="match status" value="1"/>
</dbReference>
<dbReference type="RefSeq" id="WP_072830665.1">
    <property type="nucleotide sequence ID" value="NZ_FQXP01000004.1"/>
</dbReference>
<evidence type="ECO:0000256" key="1">
    <source>
        <dbReference type="ARBA" id="ARBA00006068"/>
    </source>
</evidence>